<protein>
    <recommendedName>
        <fullName evidence="3">[Ribosomal protein bS18]-alanine N-acetyltransferase</fullName>
        <ecNumber evidence="3">2.3.1.266</ecNumber>
    </recommendedName>
</protein>
<organism evidence="5 6">
    <name type="scientific">Pelolinea submarina</name>
    <dbReference type="NCBI Taxonomy" id="913107"/>
    <lineage>
        <taxon>Bacteria</taxon>
        <taxon>Bacillati</taxon>
        <taxon>Chloroflexota</taxon>
        <taxon>Anaerolineae</taxon>
        <taxon>Anaerolineales</taxon>
        <taxon>Anaerolineaceae</taxon>
        <taxon>Pelolinea</taxon>
    </lineage>
</organism>
<dbReference type="EC" id="2.3.1.266" evidence="3"/>
<keyword evidence="3" id="KW-0963">Cytoplasm</keyword>
<gene>
    <name evidence="5" type="ORF">DFR64_2665</name>
</gene>
<comment type="subcellular location">
    <subcellularLocation>
        <location evidence="3">Cytoplasm</location>
    </subcellularLocation>
</comment>
<dbReference type="PROSITE" id="PS51186">
    <property type="entry name" value="GNAT"/>
    <property type="match status" value="1"/>
</dbReference>
<dbReference type="AlphaFoldDB" id="A0A347ZQ57"/>
<comment type="catalytic activity">
    <reaction evidence="3">
        <text>N-terminal L-alanyl-[ribosomal protein bS18] + acetyl-CoA = N-terminal N(alpha)-acetyl-L-alanyl-[ribosomal protein bS18] + CoA + H(+)</text>
        <dbReference type="Rhea" id="RHEA:43756"/>
        <dbReference type="Rhea" id="RHEA-COMP:10676"/>
        <dbReference type="Rhea" id="RHEA-COMP:10677"/>
        <dbReference type="ChEBI" id="CHEBI:15378"/>
        <dbReference type="ChEBI" id="CHEBI:57287"/>
        <dbReference type="ChEBI" id="CHEBI:57288"/>
        <dbReference type="ChEBI" id="CHEBI:64718"/>
        <dbReference type="ChEBI" id="CHEBI:83683"/>
        <dbReference type="EC" id="2.3.1.266"/>
    </reaction>
</comment>
<keyword evidence="6" id="KW-1185">Reference proteome</keyword>
<evidence type="ECO:0000313" key="6">
    <source>
        <dbReference type="Proteomes" id="UP000256388"/>
    </source>
</evidence>
<comment type="similarity">
    <text evidence="3">Belongs to the acetyltransferase family. RimI subfamily.</text>
</comment>
<dbReference type="InterPro" id="IPR006464">
    <property type="entry name" value="AcTrfase_RimI/Ard1"/>
</dbReference>
<feature type="domain" description="N-acetyltransferase" evidence="4">
    <location>
        <begin position="6"/>
        <end position="152"/>
    </location>
</feature>
<dbReference type="Gene3D" id="3.40.630.30">
    <property type="match status" value="1"/>
</dbReference>
<keyword evidence="5" id="KW-0689">Ribosomal protein</keyword>
<dbReference type="GO" id="GO:0008999">
    <property type="term" value="F:protein-N-terminal-alanine acetyltransferase activity"/>
    <property type="evidence" value="ECO:0007669"/>
    <property type="project" value="UniProtKB-EC"/>
</dbReference>
<proteinExistence type="inferred from homology"/>
<evidence type="ECO:0000259" key="4">
    <source>
        <dbReference type="PROSITE" id="PS51186"/>
    </source>
</evidence>
<dbReference type="GO" id="GO:0005840">
    <property type="term" value="C:ribosome"/>
    <property type="evidence" value="ECO:0007669"/>
    <property type="project" value="UniProtKB-KW"/>
</dbReference>
<dbReference type="SUPFAM" id="SSF55729">
    <property type="entry name" value="Acyl-CoA N-acyltransferases (Nat)"/>
    <property type="match status" value="1"/>
</dbReference>
<evidence type="ECO:0000256" key="3">
    <source>
        <dbReference type="RuleBase" id="RU363094"/>
    </source>
</evidence>
<dbReference type="PANTHER" id="PTHR43072:SF51">
    <property type="entry name" value="ABC SUPERFAMILY TRANSPORT PROTEIN"/>
    <property type="match status" value="1"/>
</dbReference>
<dbReference type="OrthoDB" id="9794566at2"/>
<dbReference type="InterPro" id="IPR016181">
    <property type="entry name" value="Acyl_CoA_acyltransferase"/>
</dbReference>
<keyword evidence="2" id="KW-0012">Acyltransferase</keyword>
<dbReference type="Pfam" id="PF00583">
    <property type="entry name" value="Acetyltransf_1"/>
    <property type="match status" value="1"/>
</dbReference>
<dbReference type="InterPro" id="IPR000182">
    <property type="entry name" value="GNAT_dom"/>
</dbReference>
<keyword evidence="1 5" id="KW-0808">Transferase</keyword>
<dbReference type="RefSeq" id="WP_116225931.1">
    <property type="nucleotide sequence ID" value="NZ_AP018437.1"/>
</dbReference>
<comment type="function">
    <text evidence="3">Acetylates the N-terminal alanine of ribosomal protein bS18.</text>
</comment>
<evidence type="ECO:0000256" key="2">
    <source>
        <dbReference type="ARBA" id="ARBA00023315"/>
    </source>
</evidence>
<evidence type="ECO:0000313" key="5">
    <source>
        <dbReference type="EMBL" id="REG06233.1"/>
    </source>
</evidence>
<dbReference type="PANTHER" id="PTHR43072">
    <property type="entry name" value="N-ACETYLTRANSFERASE"/>
    <property type="match status" value="1"/>
</dbReference>
<accession>A0A347ZQ57</accession>
<dbReference type="GO" id="GO:0005737">
    <property type="term" value="C:cytoplasm"/>
    <property type="evidence" value="ECO:0007669"/>
    <property type="project" value="UniProtKB-SubCell"/>
</dbReference>
<dbReference type="CDD" id="cd04301">
    <property type="entry name" value="NAT_SF"/>
    <property type="match status" value="1"/>
</dbReference>
<evidence type="ECO:0000256" key="1">
    <source>
        <dbReference type="ARBA" id="ARBA00022679"/>
    </source>
</evidence>
<dbReference type="NCBIfam" id="TIGR01575">
    <property type="entry name" value="rimI"/>
    <property type="match status" value="1"/>
</dbReference>
<reference evidence="5 6" key="1">
    <citation type="submission" date="2018-08" db="EMBL/GenBank/DDBJ databases">
        <title>Genomic Encyclopedia of Type Strains, Phase IV (KMG-IV): sequencing the most valuable type-strain genomes for metagenomic binning, comparative biology and taxonomic classification.</title>
        <authorList>
            <person name="Goeker M."/>
        </authorList>
    </citation>
    <scope>NUCLEOTIDE SEQUENCE [LARGE SCALE GENOMIC DNA]</scope>
    <source>
        <strain evidence="5 6">DSM 23923</strain>
    </source>
</reference>
<dbReference type="Proteomes" id="UP000256388">
    <property type="component" value="Unassembled WGS sequence"/>
</dbReference>
<dbReference type="EMBL" id="QUMS01000004">
    <property type="protein sequence ID" value="REG06233.1"/>
    <property type="molecule type" value="Genomic_DNA"/>
</dbReference>
<keyword evidence="5" id="KW-0687">Ribonucleoprotein</keyword>
<sequence length="152" mass="17530">MSADEITIRDLAWEESDLRQILEIENLSFKEEDAYTREDFQRWFNVNPDFCLVAEIDGQIAGNMICRIKRYRLDMGSCAIHPNYRRRGVGSALLAEMEKRARGFGIHQIDLEVRPSNTSAQAFWQALGFEEFKVSPGFYPDGEDALVMCKKI</sequence>
<name>A0A347ZQ57_9CHLR</name>
<comment type="caution">
    <text evidence="5">The sequence shown here is derived from an EMBL/GenBank/DDBJ whole genome shotgun (WGS) entry which is preliminary data.</text>
</comment>